<dbReference type="SUPFAM" id="SSF48576">
    <property type="entry name" value="Terpenoid synthases"/>
    <property type="match status" value="1"/>
</dbReference>
<dbReference type="Pfam" id="PF01397">
    <property type="entry name" value="Terpene_synth"/>
    <property type="match status" value="1"/>
</dbReference>
<feature type="domain" description="Terpene synthase N-terminal" evidence="4">
    <location>
        <begin position="86"/>
        <end position="157"/>
    </location>
</feature>
<evidence type="ECO:0000256" key="2">
    <source>
        <dbReference type="ARBA" id="ARBA00023239"/>
    </source>
</evidence>
<name>A0AAV6KPX8_9ERIC</name>
<evidence type="ECO:0000259" key="4">
    <source>
        <dbReference type="Pfam" id="PF01397"/>
    </source>
</evidence>
<dbReference type="PANTHER" id="PTHR31225">
    <property type="entry name" value="OS04G0344100 PROTEIN-RELATED"/>
    <property type="match status" value="1"/>
</dbReference>
<dbReference type="Gene3D" id="1.50.10.130">
    <property type="entry name" value="Terpene synthase, N-terminal domain"/>
    <property type="match status" value="1"/>
</dbReference>
<keyword evidence="2" id="KW-0456">Lyase</keyword>
<proteinExistence type="predicted"/>
<dbReference type="Gene3D" id="1.10.600.10">
    <property type="entry name" value="Farnesyl Diphosphate Synthase"/>
    <property type="match status" value="2"/>
</dbReference>
<evidence type="ECO:0000256" key="3">
    <source>
        <dbReference type="SAM" id="MobiDB-lite"/>
    </source>
</evidence>
<dbReference type="InterPro" id="IPR008930">
    <property type="entry name" value="Terpenoid_cyclase/PrenylTrfase"/>
</dbReference>
<evidence type="ECO:0000313" key="6">
    <source>
        <dbReference type="Proteomes" id="UP000823749"/>
    </source>
</evidence>
<dbReference type="InterPro" id="IPR036965">
    <property type="entry name" value="Terpene_synth_N_sf"/>
</dbReference>
<reference evidence="5" key="1">
    <citation type="submission" date="2020-08" db="EMBL/GenBank/DDBJ databases">
        <title>Plant Genome Project.</title>
        <authorList>
            <person name="Zhang R.-G."/>
        </authorList>
    </citation>
    <scope>NUCLEOTIDE SEQUENCE</scope>
    <source>
        <strain evidence="5">WSP0</strain>
        <tissue evidence="5">Leaf</tissue>
    </source>
</reference>
<dbReference type="InterPro" id="IPR008949">
    <property type="entry name" value="Isoprenoid_synthase_dom_sf"/>
</dbReference>
<accession>A0AAV6KPX8</accession>
<protein>
    <recommendedName>
        <fullName evidence="4">Terpene synthase N-terminal domain-containing protein</fullName>
    </recommendedName>
</protein>
<keyword evidence="6" id="KW-1185">Reference proteome</keyword>
<dbReference type="PANTHER" id="PTHR31225:SF221">
    <property type="entry name" value="(-)-GERMACRENE D SYNTHASE"/>
    <property type="match status" value="1"/>
</dbReference>
<dbReference type="Proteomes" id="UP000823749">
    <property type="component" value="Chromosome 4"/>
</dbReference>
<dbReference type="GO" id="GO:0016114">
    <property type="term" value="P:terpenoid biosynthetic process"/>
    <property type="evidence" value="ECO:0007669"/>
    <property type="project" value="InterPro"/>
</dbReference>
<organism evidence="5 6">
    <name type="scientific">Rhododendron griersonianum</name>
    <dbReference type="NCBI Taxonomy" id="479676"/>
    <lineage>
        <taxon>Eukaryota</taxon>
        <taxon>Viridiplantae</taxon>
        <taxon>Streptophyta</taxon>
        <taxon>Embryophyta</taxon>
        <taxon>Tracheophyta</taxon>
        <taxon>Spermatophyta</taxon>
        <taxon>Magnoliopsida</taxon>
        <taxon>eudicotyledons</taxon>
        <taxon>Gunneridae</taxon>
        <taxon>Pentapetalae</taxon>
        <taxon>asterids</taxon>
        <taxon>Ericales</taxon>
        <taxon>Ericaceae</taxon>
        <taxon>Ericoideae</taxon>
        <taxon>Rhodoreae</taxon>
        <taxon>Rhododendron</taxon>
    </lineage>
</organism>
<gene>
    <name evidence="5" type="ORF">RHGRI_011941</name>
</gene>
<dbReference type="GO" id="GO:0010333">
    <property type="term" value="F:terpene synthase activity"/>
    <property type="evidence" value="ECO:0007669"/>
    <property type="project" value="InterPro"/>
</dbReference>
<dbReference type="InterPro" id="IPR001906">
    <property type="entry name" value="Terpene_synth_N"/>
</dbReference>
<dbReference type="SUPFAM" id="SSF48239">
    <property type="entry name" value="Terpenoid cyclases/Protein prenyltransferases"/>
    <property type="match status" value="1"/>
</dbReference>
<comment type="caution">
    <text evidence="5">The sequence shown here is derived from an EMBL/GenBank/DDBJ whole genome shotgun (WGS) entry which is preliminary data.</text>
</comment>
<evidence type="ECO:0000313" key="5">
    <source>
        <dbReference type="EMBL" id="KAG5554246.1"/>
    </source>
</evidence>
<dbReference type="EMBL" id="JACTNZ010000004">
    <property type="protein sequence ID" value="KAG5554246.1"/>
    <property type="molecule type" value="Genomic_DNA"/>
</dbReference>
<feature type="region of interest" description="Disordered" evidence="3">
    <location>
        <begin position="1"/>
        <end position="22"/>
    </location>
</feature>
<evidence type="ECO:0000256" key="1">
    <source>
        <dbReference type="ARBA" id="ARBA00001946"/>
    </source>
</evidence>
<dbReference type="AlphaFoldDB" id="A0AAV6KPX8"/>
<sequence length="211" mass="23998">MEINSSPTLTLTHGQVPEGTPRHSANFHPSVWGDYFLAYASFAMEPDVKTEQRIEQLKEKVREMIVASADKPSQKLSLIDAIQRLDVFNKLKDNEGKFKESLVGDVRGLLSLYEATYLSVHQEDILDEALEFTTTHLKSALPNLSNDAIAAQVVHALNQPIHKGLPRLESRRYISLYEQDDSHNKTLLAFAKLDFNLVQKLHQRELSKFTR</sequence>
<dbReference type="InterPro" id="IPR050148">
    <property type="entry name" value="Terpene_synthase-like"/>
</dbReference>
<comment type="cofactor">
    <cofactor evidence="1">
        <name>Mg(2+)</name>
        <dbReference type="ChEBI" id="CHEBI:18420"/>
    </cofactor>
</comment>
<feature type="compositionally biased region" description="Polar residues" evidence="3">
    <location>
        <begin position="1"/>
        <end position="13"/>
    </location>
</feature>